<dbReference type="PATRIC" id="fig|1423722.3.peg.1526"/>
<evidence type="ECO:0000259" key="1">
    <source>
        <dbReference type="Pfam" id="PF05043"/>
    </source>
</evidence>
<proteinExistence type="predicted"/>
<organism evidence="2 3">
    <name type="scientific">Amylolactobacillus amylotrophicus DSM 20534</name>
    <dbReference type="NCBI Taxonomy" id="1423722"/>
    <lineage>
        <taxon>Bacteria</taxon>
        <taxon>Bacillati</taxon>
        <taxon>Bacillota</taxon>
        <taxon>Bacilli</taxon>
        <taxon>Lactobacillales</taxon>
        <taxon>Lactobacillaceae</taxon>
        <taxon>Amylolactobacillus</taxon>
    </lineage>
</organism>
<name>A0A0R1H0D5_9LACO</name>
<dbReference type="Proteomes" id="UP000050909">
    <property type="component" value="Unassembled WGS sequence"/>
</dbReference>
<accession>A0A0R1H0D5</accession>
<keyword evidence="3" id="KW-1185">Reference proteome</keyword>
<dbReference type="InterPro" id="IPR007737">
    <property type="entry name" value="Mga_HTH"/>
</dbReference>
<protein>
    <recommendedName>
        <fullName evidence="1">Mga helix-turn-helix domain-containing protein</fullName>
    </recommendedName>
</protein>
<dbReference type="EMBL" id="AZCV01000007">
    <property type="protein sequence ID" value="KRK37156.1"/>
    <property type="molecule type" value="Genomic_DNA"/>
</dbReference>
<evidence type="ECO:0000313" key="3">
    <source>
        <dbReference type="Proteomes" id="UP000050909"/>
    </source>
</evidence>
<feature type="domain" description="Mga helix-turn-helix" evidence="1">
    <location>
        <begin position="102"/>
        <end position="177"/>
    </location>
</feature>
<dbReference type="Pfam" id="PF05043">
    <property type="entry name" value="Mga"/>
    <property type="match status" value="1"/>
</dbReference>
<evidence type="ECO:0000313" key="2">
    <source>
        <dbReference type="EMBL" id="KRK37156.1"/>
    </source>
</evidence>
<dbReference type="AlphaFoldDB" id="A0A0R1H0D5"/>
<comment type="caution">
    <text evidence="2">The sequence shown here is derived from an EMBL/GenBank/DDBJ whole genome shotgun (WGS) entry which is preliminary data.</text>
</comment>
<sequence>MDLATEVFLTSAEQERFTLFSIIKSYLERVYIFKNQDQPLRDTFERDYTAVNLREIAKITGKTYGSVYNTYLQIIEDFKNIFVEDDPKESEIFNYEADLYRFYLMTNSYSYKFIKISLKDEHTSLDEFLKQNDISKATAMRHFKPLRQHLKQYGVRMVYDQIGFTGDEVLIRLAVTNLLWIGTNGITWPFILINHDTVDRLFKQIMRDFGFEETNHATSELFRYYVAVALERILGGHLVEDNETLRLLRFPFPSTIKRFLDETDNDLLKDHPPLVELTESASLYLILNGLPFKYETIQPIDFLLKSIKHYNSNIYDFVDDFINLLPPELLDQFNMSILEKKQFKLNLAQVVIGVITFKELYQVVIDDFFGNESFYAIDEQKNLKEIVDQSFDQLVRDKNEFELDKLNVVKYGFYQILRRMSVFVKVNTTVKVAINAPVNTAAYDDMYNFLQSIRFVELQKFMDIDETTDVIATTISRREEFQPKAPNAIITHVDDPLTDVTFGLLTILIFRTWRHKLTGQ</sequence>
<gene>
    <name evidence="2" type="ORF">FC62_GL001501</name>
</gene>
<reference evidence="2 3" key="1">
    <citation type="journal article" date="2015" name="Genome Announc.">
        <title>Expanding the biotechnology potential of lactobacilli through comparative genomics of 213 strains and associated genera.</title>
        <authorList>
            <person name="Sun Z."/>
            <person name="Harris H.M."/>
            <person name="McCann A."/>
            <person name="Guo C."/>
            <person name="Argimon S."/>
            <person name="Zhang W."/>
            <person name="Yang X."/>
            <person name="Jeffery I.B."/>
            <person name="Cooney J.C."/>
            <person name="Kagawa T.F."/>
            <person name="Liu W."/>
            <person name="Song Y."/>
            <person name="Salvetti E."/>
            <person name="Wrobel A."/>
            <person name="Rasinkangas P."/>
            <person name="Parkhill J."/>
            <person name="Rea M.C."/>
            <person name="O'Sullivan O."/>
            <person name="Ritari J."/>
            <person name="Douillard F.P."/>
            <person name="Paul Ross R."/>
            <person name="Yang R."/>
            <person name="Briner A.E."/>
            <person name="Felis G.E."/>
            <person name="de Vos W.M."/>
            <person name="Barrangou R."/>
            <person name="Klaenhammer T.R."/>
            <person name="Caufield P.W."/>
            <person name="Cui Y."/>
            <person name="Zhang H."/>
            <person name="O'Toole P.W."/>
        </authorList>
    </citation>
    <scope>NUCLEOTIDE SEQUENCE [LARGE SCALE GENOMIC DNA]</scope>
    <source>
        <strain evidence="2 3">DSM 20534</strain>
    </source>
</reference>
<dbReference type="RefSeq" id="WP_054746236.1">
    <property type="nucleotide sequence ID" value="NZ_AZCV01000007.1"/>
</dbReference>